<sequence>MQEDLFNQICEANPPLSDSGIDYNKELKSDLQINDFVLNHKLILDSEFYDSELDWIQNIEVNALLLLLSVVKNIPDNIKEIEIQCQLIDIQDINGQIEKLICKAKKGRLVMQEINHLKLQHLEISGVDAIDTVHFAQIKSLTNLILNNNSFIQMKGLTQISQLKHLSLRGSNINDIQSLIFLTELTYIDLSNNNIQNVHALKDMTMLQELNLNFNQIDNINELEKLNSILILRINHNNINDVSVVQNISDLTFLDVSYNNLESIESFMHLKKMKELKMGKNHINSLSSLKFMNQLEILSAQFNQIIDLSDLQSCSQLKSINLIKNQIKNINPLFMLTNLEFIDVSYNQIAEINIQIQNLVRLSELKMTSNLIKNIEFLSGCKNLQHLHLKSNQIVKVFSLFPPKLITLNIEHNQVFLITYCNAPHLKSLNLKNNFILEPKIKFYENSNFREWIGIQHNVDKNYIRRNFSNSFQFNKLFKETLTNQKKSNREIILQNNCKNYSINKHQDTANANIPFIQKEYSFIKERSLKVKESFQIEYRLGVNFMNLSNQLVHLTVEQCKISSINCLKELVKLKTLDISQNCIQDISEIRFLKELESLNLQNNSIMTIDVLLPLRKLKFTKLDGNCIPSEQFLRYISTQYSNSQQRQLTPEQKLQYARILRIQKVFGQIEKIGTRKKVLSIQQVKVKAIHLQQDYTQLQFKVAKIAQMYTLFIKQQSNTDYSQ</sequence>
<keyword evidence="2" id="KW-0677">Repeat</keyword>
<dbReference type="AlphaFoldDB" id="A0AA86NG76"/>
<accession>A0AA86NG76</accession>
<dbReference type="SUPFAM" id="SSF52058">
    <property type="entry name" value="L domain-like"/>
    <property type="match status" value="1"/>
</dbReference>
<name>A0AA86NG76_9EUKA</name>
<dbReference type="Pfam" id="PF13855">
    <property type="entry name" value="LRR_8"/>
    <property type="match status" value="1"/>
</dbReference>
<gene>
    <name evidence="4" type="ORF">HINF_LOCUS50790</name>
    <name evidence="3" type="ORF">HINF_LOCUS6358</name>
</gene>
<evidence type="ECO:0000313" key="3">
    <source>
        <dbReference type="EMBL" id="CAI9918713.1"/>
    </source>
</evidence>
<dbReference type="InterPro" id="IPR001611">
    <property type="entry name" value="Leu-rich_rpt"/>
</dbReference>
<organism evidence="3">
    <name type="scientific">Hexamita inflata</name>
    <dbReference type="NCBI Taxonomy" id="28002"/>
    <lineage>
        <taxon>Eukaryota</taxon>
        <taxon>Metamonada</taxon>
        <taxon>Diplomonadida</taxon>
        <taxon>Hexamitidae</taxon>
        <taxon>Hexamitinae</taxon>
        <taxon>Hexamita</taxon>
    </lineage>
</organism>
<evidence type="ECO:0000313" key="5">
    <source>
        <dbReference type="Proteomes" id="UP001642409"/>
    </source>
</evidence>
<dbReference type="Pfam" id="PF12799">
    <property type="entry name" value="LRR_4"/>
    <property type="match status" value="1"/>
</dbReference>
<dbReference type="PANTHER" id="PTHR46652:SF3">
    <property type="entry name" value="LEUCINE-RICH REPEAT-CONTAINING PROTEIN 9"/>
    <property type="match status" value="1"/>
</dbReference>
<proteinExistence type="predicted"/>
<dbReference type="EMBL" id="CATOUU010000166">
    <property type="protein sequence ID" value="CAI9918713.1"/>
    <property type="molecule type" value="Genomic_DNA"/>
</dbReference>
<dbReference type="Gene3D" id="3.80.10.10">
    <property type="entry name" value="Ribonuclease Inhibitor"/>
    <property type="match status" value="3"/>
</dbReference>
<dbReference type="PANTHER" id="PTHR46652">
    <property type="entry name" value="LEUCINE-RICH REPEAT AND IQ DOMAIN-CONTAINING PROTEIN 1-RELATED"/>
    <property type="match status" value="1"/>
</dbReference>
<dbReference type="InterPro" id="IPR050836">
    <property type="entry name" value="SDS22/Internalin_LRR"/>
</dbReference>
<evidence type="ECO:0000256" key="2">
    <source>
        <dbReference type="ARBA" id="ARBA00022737"/>
    </source>
</evidence>
<dbReference type="InterPro" id="IPR003591">
    <property type="entry name" value="Leu-rich_rpt_typical-subtyp"/>
</dbReference>
<reference evidence="4 5" key="2">
    <citation type="submission" date="2024-07" db="EMBL/GenBank/DDBJ databases">
        <authorList>
            <person name="Akdeniz Z."/>
        </authorList>
    </citation>
    <scope>NUCLEOTIDE SEQUENCE [LARGE SCALE GENOMIC DNA]</scope>
</reference>
<evidence type="ECO:0000313" key="4">
    <source>
        <dbReference type="EMBL" id="CAL6063266.1"/>
    </source>
</evidence>
<keyword evidence="1" id="KW-0433">Leucine-rich repeat</keyword>
<dbReference type="EMBL" id="CAXDID020000245">
    <property type="protein sequence ID" value="CAL6063266.1"/>
    <property type="molecule type" value="Genomic_DNA"/>
</dbReference>
<dbReference type="SMART" id="SM00365">
    <property type="entry name" value="LRR_SD22"/>
    <property type="match status" value="8"/>
</dbReference>
<dbReference type="InterPro" id="IPR025875">
    <property type="entry name" value="Leu-rich_rpt_4"/>
</dbReference>
<dbReference type="Proteomes" id="UP001642409">
    <property type="component" value="Unassembled WGS sequence"/>
</dbReference>
<dbReference type="SMART" id="SM00369">
    <property type="entry name" value="LRR_TYP"/>
    <property type="match status" value="7"/>
</dbReference>
<keyword evidence="5" id="KW-1185">Reference proteome</keyword>
<protein>
    <submittedName>
        <fullName evidence="3">Uncharacterized protein</fullName>
    </submittedName>
</protein>
<reference evidence="3" key="1">
    <citation type="submission" date="2023-06" db="EMBL/GenBank/DDBJ databases">
        <authorList>
            <person name="Kurt Z."/>
        </authorList>
    </citation>
    <scope>NUCLEOTIDE SEQUENCE</scope>
</reference>
<dbReference type="InterPro" id="IPR032675">
    <property type="entry name" value="LRR_dom_sf"/>
</dbReference>
<comment type="caution">
    <text evidence="3">The sequence shown here is derived from an EMBL/GenBank/DDBJ whole genome shotgun (WGS) entry which is preliminary data.</text>
</comment>
<evidence type="ECO:0000256" key="1">
    <source>
        <dbReference type="ARBA" id="ARBA00022614"/>
    </source>
</evidence>
<dbReference type="PROSITE" id="PS51450">
    <property type="entry name" value="LRR"/>
    <property type="match status" value="8"/>
</dbReference>